<dbReference type="EMBL" id="CM023487">
    <property type="protein sequence ID" value="KAH6925563.1"/>
    <property type="molecule type" value="Genomic_DNA"/>
</dbReference>
<gene>
    <name evidence="1" type="ORF">HPB50_007134</name>
</gene>
<comment type="caution">
    <text evidence="1">The sequence shown here is derived from an EMBL/GenBank/DDBJ whole genome shotgun (WGS) entry which is preliminary data.</text>
</comment>
<proteinExistence type="predicted"/>
<keyword evidence="2" id="KW-1185">Reference proteome</keyword>
<evidence type="ECO:0000313" key="1">
    <source>
        <dbReference type="EMBL" id="KAH6925563.1"/>
    </source>
</evidence>
<evidence type="ECO:0000313" key="2">
    <source>
        <dbReference type="Proteomes" id="UP000821845"/>
    </source>
</evidence>
<sequence length="82" mass="9024">MVGEAAAAAAATTTTVRSSLFREEEGEEEEIRMKKPNPDTSADGLLRTRLLMGKVRYSTHEEGPTMGSVSLGTKRYFRMRAS</sequence>
<name>A0ACB7RVZ7_HYAAI</name>
<dbReference type="Proteomes" id="UP000821845">
    <property type="component" value="Chromosome 7"/>
</dbReference>
<reference evidence="1" key="1">
    <citation type="submission" date="2020-05" db="EMBL/GenBank/DDBJ databases">
        <title>Large-scale comparative analyses of tick genomes elucidate their genetic diversity and vector capacities.</title>
        <authorList>
            <person name="Jia N."/>
            <person name="Wang J."/>
            <person name="Shi W."/>
            <person name="Du L."/>
            <person name="Sun Y."/>
            <person name="Zhan W."/>
            <person name="Jiang J."/>
            <person name="Wang Q."/>
            <person name="Zhang B."/>
            <person name="Ji P."/>
            <person name="Sakyi L.B."/>
            <person name="Cui X."/>
            <person name="Yuan T."/>
            <person name="Jiang B."/>
            <person name="Yang W."/>
            <person name="Lam T.T.-Y."/>
            <person name="Chang Q."/>
            <person name="Ding S."/>
            <person name="Wang X."/>
            <person name="Zhu J."/>
            <person name="Ruan X."/>
            <person name="Zhao L."/>
            <person name="Wei J."/>
            <person name="Que T."/>
            <person name="Du C."/>
            <person name="Cheng J."/>
            <person name="Dai P."/>
            <person name="Han X."/>
            <person name="Huang E."/>
            <person name="Gao Y."/>
            <person name="Liu J."/>
            <person name="Shao H."/>
            <person name="Ye R."/>
            <person name="Li L."/>
            <person name="Wei W."/>
            <person name="Wang X."/>
            <person name="Wang C."/>
            <person name="Yang T."/>
            <person name="Huo Q."/>
            <person name="Li W."/>
            <person name="Guo W."/>
            <person name="Chen H."/>
            <person name="Zhou L."/>
            <person name="Ni X."/>
            <person name="Tian J."/>
            <person name="Zhou Y."/>
            <person name="Sheng Y."/>
            <person name="Liu T."/>
            <person name="Pan Y."/>
            <person name="Xia L."/>
            <person name="Li J."/>
            <person name="Zhao F."/>
            <person name="Cao W."/>
        </authorList>
    </citation>
    <scope>NUCLEOTIDE SEQUENCE</scope>
    <source>
        <strain evidence="1">Hyas-2018</strain>
    </source>
</reference>
<organism evidence="1 2">
    <name type="scientific">Hyalomma asiaticum</name>
    <name type="common">Tick</name>
    <dbReference type="NCBI Taxonomy" id="266040"/>
    <lineage>
        <taxon>Eukaryota</taxon>
        <taxon>Metazoa</taxon>
        <taxon>Ecdysozoa</taxon>
        <taxon>Arthropoda</taxon>
        <taxon>Chelicerata</taxon>
        <taxon>Arachnida</taxon>
        <taxon>Acari</taxon>
        <taxon>Parasitiformes</taxon>
        <taxon>Ixodida</taxon>
        <taxon>Ixodoidea</taxon>
        <taxon>Ixodidae</taxon>
        <taxon>Hyalomminae</taxon>
        <taxon>Hyalomma</taxon>
    </lineage>
</organism>
<accession>A0ACB7RVZ7</accession>
<protein>
    <submittedName>
        <fullName evidence="1">Uncharacterized protein</fullName>
    </submittedName>
</protein>